<reference evidence="2" key="1">
    <citation type="journal article" date="2019" name="Sci. Rep.">
        <title>Draft genome of Tanacetum cinerariifolium, the natural source of mosquito coil.</title>
        <authorList>
            <person name="Yamashiro T."/>
            <person name="Shiraishi A."/>
            <person name="Satake H."/>
            <person name="Nakayama K."/>
        </authorList>
    </citation>
    <scope>NUCLEOTIDE SEQUENCE</scope>
</reference>
<feature type="region of interest" description="Disordered" evidence="1">
    <location>
        <begin position="1"/>
        <end position="25"/>
    </location>
</feature>
<gene>
    <name evidence="2" type="ORF">Tci_918675</name>
</gene>
<sequence length="103" mass="11875">FLDIRDEQNNDDFDLSNNADAKSENEDEEFDALAITICNVCHLVPLRVVMPNENLNDFPEIINIEDSESQKEEFDFGGDTDNEEKHDPKKDADNKGEFYKSPY</sequence>
<feature type="compositionally biased region" description="Basic and acidic residues" evidence="1">
    <location>
        <begin position="83"/>
        <end position="103"/>
    </location>
</feature>
<accession>A0A699WLZ1</accession>
<evidence type="ECO:0000256" key="1">
    <source>
        <dbReference type="SAM" id="MobiDB-lite"/>
    </source>
</evidence>
<feature type="non-terminal residue" evidence="2">
    <location>
        <position position="1"/>
    </location>
</feature>
<dbReference type="EMBL" id="BKCJ011681304">
    <property type="protein sequence ID" value="GFD46706.1"/>
    <property type="molecule type" value="Genomic_DNA"/>
</dbReference>
<feature type="region of interest" description="Disordered" evidence="1">
    <location>
        <begin position="62"/>
        <end position="103"/>
    </location>
</feature>
<name>A0A699WLZ1_TANCI</name>
<protein>
    <submittedName>
        <fullName evidence="2">Uncharacterized protein</fullName>
    </submittedName>
</protein>
<dbReference type="AlphaFoldDB" id="A0A699WLZ1"/>
<evidence type="ECO:0000313" key="2">
    <source>
        <dbReference type="EMBL" id="GFD46706.1"/>
    </source>
</evidence>
<feature type="non-terminal residue" evidence="2">
    <location>
        <position position="103"/>
    </location>
</feature>
<proteinExistence type="predicted"/>
<comment type="caution">
    <text evidence="2">The sequence shown here is derived from an EMBL/GenBank/DDBJ whole genome shotgun (WGS) entry which is preliminary data.</text>
</comment>
<organism evidence="2">
    <name type="scientific">Tanacetum cinerariifolium</name>
    <name type="common">Dalmatian daisy</name>
    <name type="synonym">Chrysanthemum cinerariifolium</name>
    <dbReference type="NCBI Taxonomy" id="118510"/>
    <lineage>
        <taxon>Eukaryota</taxon>
        <taxon>Viridiplantae</taxon>
        <taxon>Streptophyta</taxon>
        <taxon>Embryophyta</taxon>
        <taxon>Tracheophyta</taxon>
        <taxon>Spermatophyta</taxon>
        <taxon>Magnoliopsida</taxon>
        <taxon>eudicotyledons</taxon>
        <taxon>Gunneridae</taxon>
        <taxon>Pentapetalae</taxon>
        <taxon>asterids</taxon>
        <taxon>campanulids</taxon>
        <taxon>Asterales</taxon>
        <taxon>Asteraceae</taxon>
        <taxon>Asteroideae</taxon>
        <taxon>Anthemideae</taxon>
        <taxon>Anthemidinae</taxon>
        <taxon>Tanacetum</taxon>
    </lineage>
</organism>